<evidence type="ECO:0000256" key="1">
    <source>
        <dbReference type="SAM" id="Phobius"/>
    </source>
</evidence>
<dbReference type="NCBIfam" id="NF033591">
    <property type="entry name" value="transpos_IS4_2"/>
    <property type="match status" value="1"/>
</dbReference>
<protein>
    <submittedName>
        <fullName evidence="3">IS4 family transposase</fullName>
    </submittedName>
</protein>
<dbReference type="SUPFAM" id="SSF53098">
    <property type="entry name" value="Ribonuclease H-like"/>
    <property type="match status" value="1"/>
</dbReference>
<dbReference type="Proteomes" id="UP000245539">
    <property type="component" value="Unassembled WGS sequence"/>
</dbReference>
<keyword evidence="4" id="KW-1185">Reference proteome</keyword>
<reference evidence="3 4" key="1">
    <citation type="submission" date="2018-05" db="EMBL/GenBank/DDBJ databases">
        <title>Leucothrix arctica sp. nov., isolated from Arctic seawater.</title>
        <authorList>
            <person name="Choi A."/>
            <person name="Baek K."/>
        </authorList>
    </citation>
    <scope>NUCLEOTIDE SEQUENCE [LARGE SCALE GENOMIC DNA]</scope>
    <source>
        <strain evidence="3 4">JCM 18388</strain>
    </source>
</reference>
<dbReference type="Pfam" id="PF01609">
    <property type="entry name" value="DDE_Tnp_1"/>
    <property type="match status" value="1"/>
</dbReference>
<dbReference type="InterPro" id="IPR047658">
    <property type="entry name" value="IS4-like_transpos"/>
</dbReference>
<feature type="non-terminal residue" evidence="3">
    <location>
        <position position="1"/>
    </location>
</feature>
<organism evidence="3 4">
    <name type="scientific">Leucothrix pacifica</name>
    <dbReference type="NCBI Taxonomy" id="1247513"/>
    <lineage>
        <taxon>Bacteria</taxon>
        <taxon>Pseudomonadati</taxon>
        <taxon>Pseudomonadota</taxon>
        <taxon>Gammaproteobacteria</taxon>
        <taxon>Thiotrichales</taxon>
        <taxon>Thiotrichaceae</taxon>
        <taxon>Leucothrix</taxon>
    </lineage>
</organism>
<dbReference type="AlphaFoldDB" id="A0A317C6N3"/>
<feature type="transmembrane region" description="Helical" evidence="1">
    <location>
        <begin position="111"/>
        <end position="131"/>
    </location>
</feature>
<accession>A0A317C6N3</accession>
<dbReference type="GO" id="GO:0004803">
    <property type="term" value="F:transposase activity"/>
    <property type="evidence" value="ECO:0007669"/>
    <property type="project" value="InterPro"/>
</dbReference>
<dbReference type="InterPro" id="IPR012337">
    <property type="entry name" value="RNaseH-like_sf"/>
</dbReference>
<keyword evidence="1" id="KW-0812">Transmembrane</keyword>
<gene>
    <name evidence="3" type="ORF">DKW60_17215</name>
</gene>
<evidence type="ECO:0000313" key="3">
    <source>
        <dbReference type="EMBL" id="PWQ94258.1"/>
    </source>
</evidence>
<dbReference type="RefSeq" id="WP_109838907.1">
    <property type="nucleotide sequence ID" value="NZ_QGKM01000058.1"/>
</dbReference>
<keyword evidence="1" id="KW-1133">Transmembrane helix</keyword>
<dbReference type="GO" id="GO:0003677">
    <property type="term" value="F:DNA binding"/>
    <property type="evidence" value="ECO:0007669"/>
    <property type="project" value="InterPro"/>
</dbReference>
<dbReference type="InterPro" id="IPR002559">
    <property type="entry name" value="Transposase_11"/>
</dbReference>
<comment type="caution">
    <text evidence="3">The sequence shown here is derived from an EMBL/GenBank/DDBJ whole genome shotgun (WGS) entry which is preliminary data.</text>
</comment>
<keyword evidence="1" id="KW-0472">Membrane</keyword>
<sequence length="381" mass="44811">DQTETEMTLSDGLQSSLKEHLKWSKPRLGCFVSLLLALLQVKQMNLTLLVLAINDTTQLESRYRRLQRFFQFTRFDYDAIARMIMQMFGFNEQPFYLTLDRTNWKWGQKNLNILFLAVVYKGTAIPIYWLVLNKQGNSNQRERIAQMNRFISQFGSHSIQGILGDREFIGQHWWEWLHTHNIPFFMRMKASQHYLDKQGRSRAVRHLFSDLKPGNARILRKPRRVSGQAIYLSGLRLEGGELLIIASNQFESKPFDIYGRRWQIETLFQCLKGRGFNMEVTRLTHYFRIKKMVALLVIGFCWAHKTGEWKHKMIKPLRVKNHGRLEKNLFRYGLDHLTDQLISGALDALETSRLLLLFLCPPDWLEPTKSTNGYGFSIVDF</sequence>
<dbReference type="GO" id="GO:0006313">
    <property type="term" value="P:DNA transposition"/>
    <property type="evidence" value="ECO:0007669"/>
    <property type="project" value="InterPro"/>
</dbReference>
<name>A0A317C6N3_9GAMM</name>
<evidence type="ECO:0000259" key="2">
    <source>
        <dbReference type="Pfam" id="PF01609"/>
    </source>
</evidence>
<evidence type="ECO:0000313" key="4">
    <source>
        <dbReference type="Proteomes" id="UP000245539"/>
    </source>
</evidence>
<proteinExistence type="predicted"/>
<feature type="domain" description="Transposase IS4-like" evidence="2">
    <location>
        <begin position="107"/>
        <end position="298"/>
    </location>
</feature>
<dbReference type="EMBL" id="QGKM01000058">
    <property type="protein sequence ID" value="PWQ94258.1"/>
    <property type="molecule type" value="Genomic_DNA"/>
</dbReference>